<accession>A0A974NFL7</accession>
<evidence type="ECO:0000313" key="4">
    <source>
        <dbReference type="EMBL" id="QQP85890.1"/>
    </source>
</evidence>
<protein>
    <submittedName>
        <fullName evidence="4">SGNH/GDSL hydrolase family protein</fullName>
    </submittedName>
</protein>
<dbReference type="SUPFAM" id="SSF52266">
    <property type="entry name" value="SGNH hydrolase"/>
    <property type="match status" value="1"/>
</dbReference>
<keyword evidence="5" id="KW-1185">Reference proteome</keyword>
<organism evidence="4 5">
    <name type="scientific">Entomomonas asaccharolytica</name>
    <dbReference type="NCBI Taxonomy" id="2785331"/>
    <lineage>
        <taxon>Bacteria</taxon>
        <taxon>Pseudomonadati</taxon>
        <taxon>Pseudomonadota</taxon>
        <taxon>Gammaproteobacteria</taxon>
        <taxon>Pseudomonadales</taxon>
        <taxon>Pseudomonadaceae</taxon>
        <taxon>Entomomonas</taxon>
    </lineage>
</organism>
<proteinExistence type="predicted"/>
<evidence type="ECO:0000259" key="3">
    <source>
        <dbReference type="Pfam" id="PF22753"/>
    </source>
</evidence>
<feature type="signal peptide" evidence="1">
    <location>
        <begin position="1"/>
        <end position="21"/>
    </location>
</feature>
<dbReference type="AlphaFoldDB" id="A0A974NFL7"/>
<keyword evidence="1" id="KW-0732">Signal</keyword>
<feature type="chain" id="PRO_5036893361" evidence="1">
    <location>
        <begin position="22"/>
        <end position="403"/>
    </location>
</feature>
<sequence>MKTVIQLIAIICLVADLPVMAQTSASLIKQVNIENFGEANLAKLKKKITHVENRVAPPDSVLRISQLGDSHTAADIFTGQLRQKLQQRFGGAGIGWISPINVYGQRNTQVFYTASDWSLTSSRSTDANDYPMGGFVATPAVANAQLTVNYNVDEKPSLWNATLLVKQLKPGQSLKLVDGMNYETTLDTRNNKDWQYISVYVMLPFTIIAESADSAKLGGIWLEKNGQPGVVVSPIAINGAKQSIWQKWRAKWLNDLARTKSDLVIIAYGTNESFETPFNIAKYKQFLTSSVKQVRKKLPNTAILIISPPDTMQRNKVKRGAGCQAMQTPHLTSIRIVQKEVAKQQHTLYWDWSAAMGGNCSMQRWVEKGLANKDYVHLTATGYQQSADSLYNAIMRLLHLPNG</sequence>
<dbReference type="PANTHER" id="PTHR30383">
    <property type="entry name" value="THIOESTERASE 1/PROTEASE 1/LYSOPHOSPHOLIPASE L1"/>
    <property type="match status" value="1"/>
</dbReference>
<feature type="domain" description="SGNH hydrolase-type esterase" evidence="2">
    <location>
        <begin position="223"/>
        <end position="384"/>
    </location>
</feature>
<dbReference type="EMBL" id="CP067393">
    <property type="protein sequence ID" value="QQP85890.1"/>
    <property type="molecule type" value="Genomic_DNA"/>
</dbReference>
<dbReference type="InterPro" id="IPR051532">
    <property type="entry name" value="Ester_Hydrolysis_Enzymes"/>
</dbReference>
<dbReference type="KEGG" id="eaz:JHT90_01105"/>
<dbReference type="Pfam" id="PF13472">
    <property type="entry name" value="Lipase_GDSL_2"/>
    <property type="match status" value="1"/>
</dbReference>
<evidence type="ECO:0000256" key="1">
    <source>
        <dbReference type="SAM" id="SignalP"/>
    </source>
</evidence>
<evidence type="ECO:0000313" key="5">
    <source>
        <dbReference type="Proteomes" id="UP000595278"/>
    </source>
</evidence>
<feature type="domain" description="Peptidoglycan O-acetylesterase N-terminal" evidence="3">
    <location>
        <begin position="93"/>
        <end position="206"/>
    </location>
</feature>
<dbReference type="Proteomes" id="UP000595278">
    <property type="component" value="Chromosome"/>
</dbReference>
<dbReference type="Gene3D" id="2.60.120.1360">
    <property type="match status" value="1"/>
</dbReference>
<reference evidence="4 5" key="1">
    <citation type="submission" date="2021-01" db="EMBL/GenBank/DDBJ databases">
        <title>Entomomonas sp. F2A isolated from a house cricket (Acheta domesticus).</title>
        <authorList>
            <person name="Spergser J."/>
            <person name="Busse H.-J."/>
        </authorList>
    </citation>
    <scope>NUCLEOTIDE SEQUENCE [LARGE SCALE GENOMIC DNA]</scope>
    <source>
        <strain evidence="4 5">F2A</strain>
    </source>
</reference>
<dbReference type="RefSeq" id="WP_201093062.1">
    <property type="nucleotide sequence ID" value="NZ_CP067393.1"/>
</dbReference>
<name>A0A974NFL7_9GAMM</name>
<dbReference type="PANTHER" id="PTHR30383:SF29">
    <property type="entry name" value="SGNH HYDROLASE-TYPE ESTERASE DOMAIN-CONTAINING PROTEIN"/>
    <property type="match status" value="1"/>
</dbReference>
<dbReference type="Pfam" id="PF22753">
    <property type="entry name" value="Ape1_N"/>
    <property type="match status" value="1"/>
</dbReference>
<dbReference type="InterPro" id="IPR036514">
    <property type="entry name" value="SGNH_hydro_sf"/>
</dbReference>
<dbReference type="GO" id="GO:0016788">
    <property type="term" value="F:hydrolase activity, acting on ester bonds"/>
    <property type="evidence" value="ECO:0007669"/>
    <property type="project" value="UniProtKB-ARBA"/>
</dbReference>
<dbReference type="InterPro" id="IPR013830">
    <property type="entry name" value="SGNH_hydro"/>
</dbReference>
<gene>
    <name evidence="4" type="ORF">JHT90_01105</name>
</gene>
<dbReference type="Gene3D" id="3.40.50.1110">
    <property type="entry name" value="SGNH hydrolase"/>
    <property type="match status" value="1"/>
</dbReference>
<evidence type="ECO:0000259" key="2">
    <source>
        <dbReference type="Pfam" id="PF13472"/>
    </source>
</evidence>
<dbReference type="CDD" id="cd01825">
    <property type="entry name" value="SGNH_hydrolase_peri1"/>
    <property type="match status" value="1"/>
</dbReference>
<keyword evidence="4" id="KW-0378">Hydrolase</keyword>
<dbReference type="InterPro" id="IPR055041">
    <property type="entry name" value="Ape1_N"/>
</dbReference>